<dbReference type="SUPFAM" id="SSF47413">
    <property type="entry name" value="lambda repressor-like DNA-binding domains"/>
    <property type="match status" value="1"/>
</dbReference>
<dbReference type="Gene3D" id="1.10.260.40">
    <property type="entry name" value="lambda repressor-like DNA-binding domains"/>
    <property type="match status" value="1"/>
</dbReference>
<evidence type="ECO:0000256" key="2">
    <source>
        <dbReference type="ARBA" id="ARBA00023125"/>
    </source>
</evidence>
<keyword evidence="2" id="KW-0238">DNA-binding</keyword>
<dbReference type="InterPro" id="IPR046335">
    <property type="entry name" value="LacI/GalR-like_sensor"/>
</dbReference>
<dbReference type="PROSITE" id="PS00356">
    <property type="entry name" value="HTH_LACI_1"/>
    <property type="match status" value="1"/>
</dbReference>
<dbReference type="AlphaFoldDB" id="A0A5C8ZK48"/>
<organism evidence="5 6">
    <name type="scientific">Quadrisphaera setariae</name>
    <dbReference type="NCBI Taxonomy" id="2593304"/>
    <lineage>
        <taxon>Bacteria</taxon>
        <taxon>Bacillati</taxon>
        <taxon>Actinomycetota</taxon>
        <taxon>Actinomycetes</taxon>
        <taxon>Kineosporiales</taxon>
        <taxon>Kineosporiaceae</taxon>
        <taxon>Quadrisphaera</taxon>
    </lineage>
</organism>
<keyword evidence="6" id="KW-1185">Reference proteome</keyword>
<dbReference type="GO" id="GO:0000976">
    <property type="term" value="F:transcription cis-regulatory region binding"/>
    <property type="evidence" value="ECO:0007669"/>
    <property type="project" value="TreeGrafter"/>
</dbReference>
<evidence type="ECO:0000256" key="1">
    <source>
        <dbReference type="ARBA" id="ARBA00023015"/>
    </source>
</evidence>
<protein>
    <submittedName>
        <fullName evidence="5">LacI family transcriptional regulator</fullName>
    </submittedName>
</protein>
<dbReference type="Pfam" id="PF00356">
    <property type="entry name" value="LacI"/>
    <property type="match status" value="1"/>
</dbReference>
<dbReference type="PANTHER" id="PTHR30146">
    <property type="entry name" value="LACI-RELATED TRANSCRIPTIONAL REPRESSOR"/>
    <property type="match status" value="1"/>
</dbReference>
<dbReference type="PANTHER" id="PTHR30146:SF109">
    <property type="entry name" value="HTH-TYPE TRANSCRIPTIONAL REGULATOR GALS"/>
    <property type="match status" value="1"/>
</dbReference>
<dbReference type="InterPro" id="IPR028082">
    <property type="entry name" value="Peripla_BP_I"/>
</dbReference>
<dbReference type="InterPro" id="IPR010982">
    <property type="entry name" value="Lambda_DNA-bd_dom_sf"/>
</dbReference>
<dbReference type="SUPFAM" id="SSF53822">
    <property type="entry name" value="Periplasmic binding protein-like I"/>
    <property type="match status" value="1"/>
</dbReference>
<dbReference type="OrthoDB" id="3467214at2"/>
<name>A0A5C8ZK48_9ACTN</name>
<dbReference type="Proteomes" id="UP000321234">
    <property type="component" value="Unassembled WGS sequence"/>
</dbReference>
<reference evidence="5 6" key="1">
    <citation type="submission" date="2019-07" db="EMBL/GenBank/DDBJ databases">
        <title>Quadrisphaera sp. strain DD2A genome sequencing and assembly.</title>
        <authorList>
            <person name="Kim I."/>
        </authorList>
    </citation>
    <scope>NUCLEOTIDE SEQUENCE [LARGE SCALE GENOMIC DNA]</scope>
    <source>
        <strain evidence="5 6">DD2A</strain>
    </source>
</reference>
<accession>A0A5C8ZK48</accession>
<gene>
    <name evidence="5" type="ORF">FMM08_02090</name>
</gene>
<proteinExistence type="predicted"/>
<dbReference type="Pfam" id="PF13377">
    <property type="entry name" value="Peripla_BP_3"/>
    <property type="match status" value="1"/>
</dbReference>
<dbReference type="SMART" id="SM00354">
    <property type="entry name" value="HTH_LACI"/>
    <property type="match status" value="1"/>
</dbReference>
<dbReference type="Gene3D" id="3.40.50.2300">
    <property type="match status" value="2"/>
</dbReference>
<keyword evidence="3" id="KW-0804">Transcription</keyword>
<dbReference type="CDD" id="cd01392">
    <property type="entry name" value="HTH_LacI"/>
    <property type="match status" value="1"/>
</dbReference>
<dbReference type="GO" id="GO:0003700">
    <property type="term" value="F:DNA-binding transcription factor activity"/>
    <property type="evidence" value="ECO:0007669"/>
    <property type="project" value="TreeGrafter"/>
</dbReference>
<comment type="caution">
    <text evidence="5">The sequence shown here is derived from an EMBL/GenBank/DDBJ whole genome shotgun (WGS) entry which is preliminary data.</text>
</comment>
<dbReference type="EMBL" id="VKAC01000001">
    <property type="protein sequence ID" value="TXR58272.1"/>
    <property type="molecule type" value="Genomic_DNA"/>
</dbReference>
<evidence type="ECO:0000259" key="4">
    <source>
        <dbReference type="PROSITE" id="PS50932"/>
    </source>
</evidence>
<dbReference type="PROSITE" id="PS50932">
    <property type="entry name" value="HTH_LACI_2"/>
    <property type="match status" value="1"/>
</dbReference>
<dbReference type="InterPro" id="IPR000843">
    <property type="entry name" value="HTH_LacI"/>
</dbReference>
<feature type="domain" description="HTH lacI-type" evidence="4">
    <location>
        <begin position="9"/>
        <end position="63"/>
    </location>
</feature>
<evidence type="ECO:0000313" key="5">
    <source>
        <dbReference type="EMBL" id="TXR58272.1"/>
    </source>
</evidence>
<evidence type="ECO:0000313" key="6">
    <source>
        <dbReference type="Proteomes" id="UP000321234"/>
    </source>
</evidence>
<sequence>MPVSSQRPPTLVEVARRAGVSLTTASKAINGQPRVSAEARAKVLRAAKELDFTPNPLARSLLSGRSGTVAMLIVDTLSRRWAVPAMLGAESALNRVELSMVTADAQGDPDRLRQLARLYQARKVDGLLVLGDNNSPTPRLGDDVSLPVVYLHGETGDPRDVCHVPDDRGGSALALEHLHSLGRRRIAHITGPAGVRAVTERATGARERSAALGVELVGEVLEGPWSQRWGRQAAERLLEDHPDVDAVLCGSDQIAYGVVMALQAAGRSVPDDVAVTGFDNWNAFALETDPHLTSVDMELDVLGASAVRDLFAVIDGVDSGVSVGAGVRSHPCTLVVRGSTDPSADPAS</sequence>
<keyword evidence="1" id="KW-0805">Transcription regulation</keyword>
<evidence type="ECO:0000256" key="3">
    <source>
        <dbReference type="ARBA" id="ARBA00023163"/>
    </source>
</evidence>